<accession>A0ABM1ACV2</accession>
<evidence type="ECO:0000313" key="4">
    <source>
        <dbReference type="RefSeq" id="XP_012945261.1"/>
    </source>
</evidence>
<feature type="transmembrane region" description="Helical" evidence="2">
    <location>
        <begin position="40"/>
        <end position="65"/>
    </location>
</feature>
<proteinExistence type="predicted"/>
<evidence type="ECO:0000256" key="2">
    <source>
        <dbReference type="SAM" id="Phobius"/>
    </source>
</evidence>
<keyword evidence="3" id="KW-1185">Reference proteome</keyword>
<sequence length="116" mass="12438">MGKVTTGASMKRKQEGAEDTVPVTQDGNHRQRDGPCGKKCFVVTAVALFLFLTFVALPAGAFLIIHGRHQDSLAFQLGGAAVVCVPILVGVILTIVFCARRHRRKATFTSVSTARV</sequence>
<reference evidence="4" key="1">
    <citation type="submission" date="2025-08" db="UniProtKB">
        <authorList>
            <consortium name="RefSeq"/>
        </authorList>
    </citation>
    <scope>IDENTIFICATION</scope>
</reference>
<evidence type="ECO:0000313" key="3">
    <source>
        <dbReference type="Proteomes" id="UP000694888"/>
    </source>
</evidence>
<feature type="transmembrane region" description="Helical" evidence="2">
    <location>
        <begin position="77"/>
        <end position="99"/>
    </location>
</feature>
<keyword evidence="2" id="KW-0812">Transmembrane</keyword>
<keyword evidence="2" id="KW-0472">Membrane</keyword>
<feature type="compositionally biased region" description="Basic and acidic residues" evidence="1">
    <location>
        <begin position="27"/>
        <end position="36"/>
    </location>
</feature>
<dbReference type="RefSeq" id="XP_012945261.1">
    <property type="nucleotide sequence ID" value="XM_013089807.2"/>
</dbReference>
<feature type="region of interest" description="Disordered" evidence="1">
    <location>
        <begin position="1"/>
        <end position="36"/>
    </location>
</feature>
<gene>
    <name evidence="4" type="primary">LOC101846545</name>
</gene>
<dbReference type="Proteomes" id="UP000694888">
    <property type="component" value="Unplaced"/>
</dbReference>
<keyword evidence="2" id="KW-1133">Transmembrane helix</keyword>
<organism evidence="3 4">
    <name type="scientific">Aplysia californica</name>
    <name type="common">California sea hare</name>
    <dbReference type="NCBI Taxonomy" id="6500"/>
    <lineage>
        <taxon>Eukaryota</taxon>
        <taxon>Metazoa</taxon>
        <taxon>Spiralia</taxon>
        <taxon>Lophotrochozoa</taxon>
        <taxon>Mollusca</taxon>
        <taxon>Gastropoda</taxon>
        <taxon>Heterobranchia</taxon>
        <taxon>Euthyneura</taxon>
        <taxon>Tectipleura</taxon>
        <taxon>Aplysiida</taxon>
        <taxon>Aplysioidea</taxon>
        <taxon>Aplysiidae</taxon>
        <taxon>Aplysia</taxon>
    </lineage>
</organism>
<evidence type="ECO:0000256" key="1">
    <source>
        <dbReference type="SAM" id="MobiDB-lite"/>
    </source>
</evidence>
<name>A0ABM1ACV2_APLCA</name>
<protein>
    <submittedName>
        <fullName evidence="4">Uncharacterized protein LOC101846545</fullName>
    </submittedName>
</protein>
<dbReference type="GeneID" id="101846545"/>